<sequence length="1034" mass="117753">MAGESELNLMPAQSSPPDTAMDKARKPALQQVMIDHLLSHGWQEGKAELYDPALALYPEDLIGFVQECHPQLLLEPTQGAPDQAIQLLLRRAAAEMDLRGALEVLRHGFREQENDISLCQFHPYQEFHPGTLARYKKNRLRVVPNLSYSPYTHEDYIPYLDLVFFVNGVPVATLKATSESQPSLSAIIHQYQRDYLPQEPRMGHEEPLLAFKKRALVHFAVSPEEVWITTRLQGKATHFMPFNQGYENGAGNPLNPAGYPTDYLWQKIFERDTWLDLLGQFIHFEGKNTARKEEKGLSSETLIFPRFHQWEMVTQLAEAVRREGPGQRYLIQHGAGSGQPHSIAWTAHRLAALADGKYQKIFTGVIVVTGCHQFHAQLQDMLYSPTYEKKQIHQLTQEIAQNCQAEGLAATLAAAGTHIITVTPQDFPSVLALIQNQALFKEYTFAVIAHQAPFSTSRSLFSRLGEVLLSESAQKKITTNTEDFLNISLANSPPSPHISYFLFTAVPQEKTLALFGQYANPTLPLSDNNGPGPFHRYTLQQAIEEGFLFDPLKRYMTYAMAAGLAQQQLSLNKEENHPSCRIFPWMGWPPDDLNIAQKAEIITEHFRHQVAHLLNGQAKAILITHSCQAAERYQQAFARYIAAQQYQSIQTLINHQQVIIGAHKHQANVSSSRLCALYVDKKFTDTDCVQTLSHLSEIHPGKKAPFVLDFANPAEQILNAFRPYYPDAEIFSISDPRLIYQLQSHLDETRIYNWQDVESFAATFFGTEQTTERLNYHCQSAVERFREQYQENIKIIQTAQQAKQEATATGDRIRRENVCHSFEQAEENKNALDQFRENLLIFTDCYEYLSQILDYNDQELEKLNIYARYLYSLLGEMQRNEAIDSSSQALISYRINKICERTFKTAQQESLGEPKHNATGDSRENHWKKTIPPSPLINRLKPLLVGEHLSDGDRLNYLHAIKDKLLENPALAAQLEDQRLNSIPLSDFSQTVQHTVMESLKNHHEMAAQLLHDEEMAKDFSRLLLALVSNQPEQ</sequence>
<keyword evidence="2" id="KW-0347">Helicase</keyword>
<dbReference type="Gene3D" id="3.40.50.300">
    <property type="entry name" value="P-loop containing nucleotide triphosphate hydrolases"/>
    <property type="match status" value="2"/>
</dbReference>
<protein>
    <submittedName>
        <fullName evidence="2">Type I site-specific restriction-modification system, R subunit (Helicase)</fullName>
    </submittedName>
</protein>
<keyword evidence="3" id="KW-1185">Reference proteome</keyword>
<organism evidence="2 3">
    <name type="scientific">Nitrosococcus watsoni (strain C-113)</name>
    <dbReference type="NCBI Taxonomy" id="105559"/>
    <lineage>
        <taxon>Bacteria</taxon>
        <taxon>Pseudomonadati</taxon>
        <taxon>Pseudomonadota</taxon>
        <taxon>Gammaproteobacteria</taxon>
        <taxon>Chromatiales</taxon>
        <taxon>Chromatiaceae</taxon>
        <taxon>Nitrosococcus</taxon>
    </lineage>
</organism>
<dbReference type="PANTHER" id="PTHR42927:SF1">
    <property type="entry name" value="HELICASE SUPERFAMILY 1 AND 2 DOMAIN-CONTAINING PROTEIN"/>
    <property type="match status" value="1"/>
</dbReference>
<dbReference type="EMBL" id="CP002086">
    <property type="protein sequence ID" value="ADJ27127.1"/>
    <property type="molecule type" value="Genomic_DNA"/>
</dbReference>
<dbReference type="GO" id="GO:0004386">
    <property type="term" value="F:helicase activity"/>
    <property type="evidence" value="ECO:0007669"/>
    <property type="project" value="UniProtKB-KW"/>
</dbReference>
<feature type="region of interest" description="Disordered" evidence="1">
    <location>
        <begin position="906"/>
        <end position="931"/>
    </location>
</feature>
<dbReference type="RefSeq" id="WP_013219239.1">
    <property type="nucleotide sequence ID" value="NC_014315.1"/>
</dbReference>
<evidence type="ECO:0000313" key="2">
    <source>
        <dbReference type="EMBL" id="ADJ27127.1"/>
    </source>
</evidence>
<accession>D8K8R7</accession>
<gene>
    <name evidence="2" type="ordered locus">Nwat_0151</name>
</gene>
<dbReference type="REBASE" id="26863">
    <property type="entry name" value="NwaCORF151P"/>
</dbReference>
<dbReference type="STRING" id="105559.Nwat_0151"/>
<feature type="compositionally biased region" description="Basic and acidic residues" evidence="1">
    <location>
        <begin position="912"/>
        <end position="927"/>
    </location>
</feature>
<evidence type="ECO:0000313" key="3">
    <source>
        <dbReference type="Proteomes" id="UP000000393"/>
    </source>
</evidence>
<dbReference type="Gene3D" id="3.90.1570.50">
    <property type="match status" value="1"/>
</dbReference>
<dbReference type="PANTHER" id="PTHR42927">
    <property type="entry name" value="HELICASE SUPERFAMILY 1 AND 2 DOMAIN-CONTAINING PROTEIN"/>
    <property type="match status" value="1"/>
</dbReference>
<keyword evidence="2" id="KW-0067">ATP-binding</keyword>
<dbReference type="eggNOG" id="COG0610">
    <property type="taxonomic scope" value="Bacteria"/>
</dbReference>
<feature type="region of interest" description="Disordered" evidence="1">
    <location>
        <begin position="1"/>
        <end position="22"/>
    </location>
</feature>
<keyword evidence="2" id="KW-0378">Hydrolase</keyword>
<dbReference type="InterPro" id="IPR027417">
    <property type="entry name" value="P-loop_NTPase"/>
</dbReference>
<dbReference type="AlphaFoldDB" id="D8K8R7"/>
<dbReference type="KEGG" id="nwa:Nwat_0151"/>
<dbReference type="Proteomes" id="UP000000393">
    <property type="component" value="Chromosome"/>
</dbReference>
<keyword evidence="2" id="KW-0547">Nucleotide-binding</keyword>
<dbReference type="OrthoDB" id="9758243at2"/>
<reference evidence="2 3" key="1">
    <citation type="submission" date="2010-06" db="EMBL/GenBank/DDBJ databases">
        <title>Complete sequence of chromosome of Nitrosococcus watsoni C-113.</title>
        <authorList>
            <consortium name="US DOE Joint Genome Institute"/>
            <person name="Lucas S."/>
            <person name="Copeland A."/>
            <person name="Lapidus A."/>
            <person name="Cheng J.-F."/>
            <person name="Bruce D."/>
            <person name="Goodwin L."/>
            <person name="Pitluck S."/>
            <person name="Malfatti S.A."/>
            <person name="Chain P.S.G."/>
            <person name="Land M."/>
            <person name="Hauser L."/>
            <person name="Kyrpides N."/>
            <person name="Ivanova N."/>
            <person name="Cambell M.A."/>
            <person name="Heidelberg J.F."/>
            <person name="Klotz M.G."/>
            <person name="Woyke T."/>
        </authorList>
    </citation>
    <scope>NUCLEOTIDE SEQUENCE [LARGE SCALE GENOMIC DNA]</scope>
    <source>
        <strain evidence="2 3">C-113</strain>
    </source>
</reference>
<evidence type="ECO:0000256" key="1">
    <source>
        <dbReference type="SAM" id="MobiDB-lite"/>
    </source>
</evidence>
<dbReference type="HOGENOM" id="CLU_010804_0_0_6"/>
<name>D8K8R7_NITWC</name>
<proteinExistence type="predicted"/>